<protein>
    <submittedName>
        <fullName evidence="4">Sugar ABC transporter substrate-binding protein</fullName>
    </submittedName>
</protein>
<comment type="subcellular location">
    <subcellularLocation>
        <location evidence="1">Periplasm</location>
    </subcellularLocation>
</comment>
<dbReference type="AlphaFoldDB" id="A0A7T3DD77"/>
<evidence type="ECO:0000256" key="1">
    <source>
        <dbReference type="ARBA" id="ARBA00004418"/>
    </source>
</evidence>
<dbReference type="InterPro" id="IPR006059">
    <property type="entry name" value="SBP"/>
</dbReference>
<dbReference type="EMBL" id="CP065748">
    <property type="protein sequence ID" value="QPS80736.1"/>
    <property type="molecule type" value="Genomic_DNA"/>
</dbReference>
<feature type="chain" id="PRO_5032400122" evidence="3">
    <location>
        <begin position="23"/>
        <end position="436"/>
    </location>
</feature>
<organism evidence="4 5">
    <name type="scientific">Delftia lacustris</name>
    <dbReference type="NCBI Taxonomy" id="558537"/>
    <lineage>
        <taxon>Bacteria</taxon>
        <taxon>Pseudomonadati</taxon>
        <taxon>Pseudomonadota</taxon>
        <taxon>Betaproteobacteria</taxon>
        <taxon>Burkholderiales</taxon>
        <taxon>Comamonadaceae</taxon>
        <taxon>Delftia</taxon>
    </lineage>
</organism>
<dbReference type="KEGG" id="dla:I6G47_27770"/>
<dbReference type="CDD" id="cd13585">
    <property type="entry name" value="PBP2_TMBP_like"/>
    <property type="match status" value="1"/>
</dbReference>
<accession>A0A7T3DD77</accession>
<dbReference type="RefSeq" id="WP_016450961.1">
    <property type="nucleotide sequence ID" value="NZ_CP065748.1"/>
</dbReference>
<comment type="similarity">
    <text evidence="2">Belongs to the bacterial solute-binding protein 1 family.</text>
</comment>
<dbReference type="Pfam" id="PF01547">
    <property type="entry name" value="SBP_bac_1"/>
    <property type="match status" value="1"/>
</dbReference>
<dbReference type="Proteomes" id="UP000595064">
    <property type="component" value="Chromosome"/>
</dbReference>
<dbReference type="PANTHER" id="PTHR43649:SF12">
    <property type="entry name" value="DIACETYLCHITOBIOSE BINDING PROTEIN DASA"/>
    <property type="match status" value="1"/>
</dbReference>
<evidence type="ECO:0000313" key="5">
    <source>
        <dbReference type="Proteomes" id="UP000595064"/>
    </source>
</evidence>
<evidence type="ECO:0000256" key="3">
    <source>
        <dbReference type="SAM" id="SignalP"/>
    </source>
</evidence>
<name>A0A7T3DD77_9BURK</name>
<dbReference type="InterPro" id="IPR050490">
    <property type="entry name" value="Bact_solute-bd_prot1"/>
</dbReference>
<gene>
    <name evidence="4" type="ORF">I6G47_27770</name>
</gene>
<dbReference type="SUPFAM" id="SSF53850">
    <property type="entry name" value="Periplasmic binding protein-like II"/>
    <property type="match status" value="1"/>
</dbReference>
<evidence type="ECO:0000256" key="2">
    <source>
        <dbReference type="ARBA" id="ARBA00008520"/>
    </source>
</evidence>
<reference evidence="4 5" key="1">
    <citation type="submission" date="2020-12" db="EMBL/GenBank/DDBJ databases">
        <title>FDA dAtabase for Regulatory Grade micrObial Sequences (FDA-ARGOS): Supporting development and validation of Infectious Disease Dx tests.</title>
        <authorList>
            <person name="Sproer C."/>
            <person name="Gronow S."/>
            <person name="Severitt S."/>
            <person name="Schroder I."/>
            <person name="Tallon L."/>
            <person name="Sadzewicz L."/>
            <person name="Zhao X."/>
            <person name="Boylan J."/>
            <person name="Ott S."/>
            <person name="Bowen H."/>
            <person name="Vavikolanu K."/>
            <person name="Mehta A."/>
            <person name="Aluvathingal J."/>
            <person name="Nadendla S."/>
            <person name="Lowell S."/>
            <person name="Myers T."/>
            <person name="Yan Y."/>
            <person name="Sichtig H."/>
        </authorList>
    </citation>
    <scope>NUCLEOTIDE SEQUENCE [LARGE SCALE GENOMIC DNA]</scope>
    <source>
        <strain evidence="4 5">FDAARGOS_890</strain>
    </source>
</reference>
<keyword evidence="3" id="KW-0732">Signal</keyword>
<evidence type="ECO:0000313" key="4">
    <source>
        <dbReference type="EMBL" id="QPS80736.1"/>
    </source>
</evidence>
<dbReference type="Gene3D" id="3.40.190.10">
    <property type="entry name" value="Periplasmic binding protein-like II"/>
    <property type="match status" value="2"/>
</dbReference>
<keyword evidence="5" id="KW-1185">Reference proteome</keyword>
<feature type="signal peptide" evidence="3">
    <location>
        <begin position="1"/>
        <end position="22"/>
    </location>
</feature>
<dbReference type="PANTHER" id="PTHR43649">
    <property type="entry name" value="ARABINOSE-BINDING PROTEIN-RELATED"/>
    <property type="match status" value="1"/>
</dbReference>
<dbReference type="GO" id="GO:0042597">
    <property type="term" value="C:periplasmic space"/>
    <property type="evidence" value="ECO:0007669"/>
    <property type="project" value="UniProtKB-SubCell"/>
</dbReference>
<sequence>MHSLLKASLTWAMATAAAGALAGTELVIATVNNGHMIEMQKLTPRFEKAHPDITLKWVTLEEGVLRQRVTTDIATKGGQFDVMTVGIYEVPIWSKKGWLQPIATDAAYDAADLLPTIREGLSYEGKLYASPFYGEGSMLMYRKDLADKAGFQMPDKPTWEQVREFASKVHDPKAGVYGICLRGKPGWGDNMALITTMANTFGGQWFDMQWKPQIDTPAWKKAVGFYVDLMKAYGPPGASANSFNENLALFNEGKCGAWVDASIAASFVSDPKQSKVADKVAYAAAPVASTPKGSTWLWTWNLAIPSSSKKADAAQVFVKWATSREYVQLVAQEHGWRAVPTGTRQSTYANAEFQKVAGFAAAEKRAIDSVSLTDATEPKSPYAGVQYVAIPEFQAIGIAVGQQMSAALSGKVTVEQALSTSQTLADREMRKSGYYK</sequence>
<proteinExistence type="inferred from homology"/>